<keyword evidence="8" id="KW-1185">Reference proteome</keyword>
<evidence type="ECO:0000256" key="3">
    <source>
        <dbReference type="ARBA" id="ARBA00022989"/>
    </source>
</evidence>
<feature type="transmembrane region" description="Helical" evidence="6">
    <location>
        <begin position="223"/>
        <end position="242"/>
    </location>
</feature>
<dbReference type="EMBL" id="ARYI01000014">
    <property type="protein sequence ID" value="KCZ89331.1"/>
    <property type="molecule type" value="Genomic_DNA"/>
</dbReference>
<feature type="transmembrane region" description="Helical" evidence="6">
    <location>
        <begin position="101"/>
        <end position="123"/>
    </location>
</feature>
<feature type="transmembrane region" description="Helical" evidence="6">
    <location>
        <begin position="129"/>
        <end position="150"/>
    </location>
</feature>
<dbReference type="Proteomes" id="UP000025061">
    <property type="component" value="Unassembled WGS sequence"/>
</dbReference>
<feature type="transmembrane region" description="Helical" evidence="6">
    <location>
        <begin position="69"/>
        <end position="89"/>
    </location>
</feature>
<dbReference type="AlphaFoldDB" id="A0A059FFK6"/>
<evidence type="ECO:0000256" key="5">
    <source>
        <dbReference type="SAM" id="MobiDB-lite"/>
    </source>
</evidence>
<dbReference type="OrthoDB" id="9806593at2"/>
<feature type="compositionally biased region" description="Basic and acidic residues" evidence="5">
    <location>
        <begin position="247"/>
        <end position="260"/>
    </location>
</feature>
<evidence type="ECO:0000313" key="8">
    <source>
        <dbReference type="Proteomes" id="UP000025061"/>
    </source>
</evidence>
<dbReference type="GO" id="GO:0016020">
    <property type="term" value="C:membrane"/>
    <property type="evidence" value="ECO:0007669"/>
    <property type="project" value="UniProtKB-SubCell"/>
</dbReference>
<feature type="transmembrane region" description="Helical" evidence="6">
    <location>
        <begin position="162"/>
        <end position="184"/>
    </location>
</feature>
<evidence type="ECO:0000256" key="6">
    <source>
        <dbReference type="SAM" id="Phobius"/>
    </source>
</evidence>
<accession>A0A059FFK6</accession>
<feature type="transmembrane region" description="Helical" evidence="6">
    <location>
        <begin position="39"/>
        <end position="57"/>
    </location>
</feature>
<evidence type="ECO:0000256" key="4">
    <source>
        <dbReference type="ARBA" id="ARBA00023136"/>
    </source>
</evidence>
<keyword evidence="3 6" id="KW-1133">Transmembrane helix</keyword>
<dbReference type="PATRIC" id="fig|1280951.3.peg.2884"/>
<feature type="transmembrane region" description="Helical" evidence="6">
    <location>
        <begin position="190"/>
        <end position="211"/>
    </location>
</feature>
<comment type="subcellular location">
    <subcellularLocation>
        <location evidence="1">Membrane</location>
        <topology evidence="1">Multi-pass membrane protein</topology>
    </subcellularLocation>
</comment>
<comment type="caution">
    <text evidence="7">The sequence shown here is derived from an EMBL/GenBank/DDBJ whole genome shotgun (WGS) entry which is preliminary data.</text>
</comment>
<protein>
    <submittedName>
        <fullName evidence="7">Zinc/iron ABC transporter permease</fullName>
    </submittedName>
</protein>
<organism evidence="7 8">
    <name type="scientific">Hyphomonas hirschiana VP5</name>
    <dbReference type="NCBI Taxonomy" id="1280951"/>
    <lineage>
        <taxon>Bacteria</taxon>
        <taxon>Pseudomonadati</taxon>
        <taxon>Pseudomonadota</taxon>
        <taxon>Alphaproteobacteria</taxon>
        <taxon>Hyphomonadales</taxon>
        <taxon>Hyphomonadaceae</taxon>
        <taxon>Hyphomonas</taxon>
    </lineage>
</organism>
<keyword evidence="2 6" id="KW-0812">Transmembrane</keyword>
<feature type="region of interest" description="Disordered" evidence="5">
    <location>
        <begin position="247"/>
        <end position="269"/>
    </location>
</feature>
<reference evidence="7 8" key="1">
    <citation type="submission" date="2013-04" db="EMBL/GenBank/DDBJ databases">
        <title>Hyphomonas hirschiana VP5 Genome Sequencing.</title>
        <authorList>
            <person name="Lai Q."/>
            <person name="Shao Z."/>
        </authorList>
    </citation>
    <scope>NUCLEOTIDE SEQUENCE [LARGE SCALE GENOMIC DNA]</scope>
    <source>
        <strain evidence="7 8">VP5</strain>
    </source>
</reference>
<dbReference type="InterPro" id="IPR003689">
    <property type="entry name" value="ZIP"/>
</dbReference>
<proteinExistence type="predicted"/>
<evidence type="ECO:0000313" key="7">
    <source>
        <dbReference type="EMBL" id="KCZ89331.1"/>
    </source>
</evidence>
<dbReference type="GO" id="GO:0046873">
    <property type="term" value="F:metal ion transmembrane transporter activity"/>
    <property type="evidence" value="ECO:0007669"/>
    <property type="project" value="InterPro"/>
</dbReference>
<dbReference type="RefSeq" id="WP_011645218.1">
    <property type="nucleotide sequence ID" value="NZ_ARYI01000014.1"/>
</dbReference>
<feature type="transmembrane region" description="Helical" evidence="6">
    <location>
        <begin position="6"/>
        <end position="27"/>
    </location>
</feature>
<name>A0A059FFK6_9PROT</name>
<evidence type="ECO:0000256" key="1">
    <source>
        <dbReference type="ARBA" id="ARBA00004141"/>
    </source>
</evidence>
<keyword evidence="4 6" id="KW-0472">Membrane</keyword>
<gene>
    <name evidence="7" type="ORF">HHI_14312</name>
</gene>
<evidence type="ECO:0000256" key="2">
    <source>
        <dbReference type="ARBA" id="ARBA00022692"/>
    </source>
</evidence>
<sequence length="269" mass="27838">MPLSLQAPILFGLIAALVTSAGLVAVAIRSDWTARQSGLFSLAAGGMLISLTLLHIAPEAILMSARAPAFLLTGFFGGLLLTSGINALFPEKAGGRARALTPLLAVGLHSFLDGVIYSVTFAASFESGVYASTSLILHEFAEGVIAFAILARHGFRVREALFWAFLAAGATTPFGALVSGLFLTGLGPEIVAALYALSAGLLIYVATGPLMQPLKEEPPIRGVAALGSGILIALILMILPIHGHGHEDHGHSADDGHFHPVNDPSGIHP</sequence>
<dbReference type="Pfam" id="PF02535">
    <property type="entry name" value="Zip"/>
    <property type="match status" value="1"/>
</dbReference>